<keyword evidence="3" id="KW-1185">Reference proteome</keyword>
<proteinExistence type="predicted"/>
<dbReference type="EMBL" id="CP086715">
    <property type="protein sequence ID" value="WOO79102.1"/>
    <property type="molecule type" value="Genomic_DNA"/>
</dbReference>
<keyword evidence="1" id="KW-0732">Signal</keyword>
<evidence type="ECO:0000256" key="1">
    <source>
        <dbReference type="SAM" id="SignalP"/>
    </source>
</evidence>
<dbReference type="AlphaFoldDB" id="A0AAF0Y301"/>
<dbReference type="RefSeq" id="XP_062625134.1">
    <property type="nucleotide sequence ID" value="XM_062769150.1"/>
</dbReference>
<evidence type="ECO:0000313" key="2">
    <source>
        <dbReference type="EMBL" id="WOO79102.1"/>
    </source>
</evidence>
<evidence type="ECO:0000313" key="3">
    <source>
        <dbReference type="Proteomes" id="UP000827549"/>
    </source>
</evidence>
<name>A0AAF0Y301_9TREE</name>
<dbReference type="GeneID" id="87805885"/>
<organism evidence="2 3">
    <name type="scientific">Vanrija pseudolonga</name>
    <dbReference type="NCBI Taxonomy" id="143232"/>
    <lineage>
        <taxon>Eukaryota</taxon>
        <taxon>Fungi</taxon>
        <taxon>Dikarya</taxon>
        <taxon>Basidiomycota</taxon>
        <taxon>Agaricomycotina</taxon>
        <taxon>Tremellomycetes</taxon>
        <taxon>Trichosporonales</taxon>
        <taxon>Trichosporonaceae</taxon>
        <taxon>Vanrija</taxon>
    </lineage>
</organism>
<protein>
    <recommendedName>
        <fullName evidence="4">Apple domain-containing protein</fullName>
    </recommendedName>
</protein>
<gene>
    <name evidence="2" type="ORF">LOC62_02G002638</name>
</gene>
<sequence>MIALVLTLTLLGPAFAQSCVYDEAKQQELMQLQSEADKCSSSLFVDQIDQTCAGECTDTFYNNLVSDYQCALYDMYQPPNPSFPAVNSQDFAGYADFQQELVRLSEACYFRNITLKGTQTLTEPPL</sequence>
<reference evidence="2" key="1">
    <citation type="submission" date="2023-10" db="EMBL/GenBank/DDBJ databases">
        <authorList>
            <person name="Noh H."/>
        </authorList>
    </citation>
    <scope>NUCLEOTIDE SEQUENCE</scope>
    <source>
        <strain evidence="2">DUCC4014</strain>
    </source>
</reference>
<evidence type="ECO:0008006" key="4">
    <source>
        <dbReference type="Google" id="ProtNLM"/>
    </source>
</evidence>
<accession>A0AAF0Y301</accession>
<feature type="signal peptide" evidence="1">
    <location>
        <begin position="1"/>
        <end position="16"/>
    </location>
</feature>
<feature type="chain" id="PRO_5041900077" description="Apple domain-containing protein" evidence="1">
    <location>
        <begin position="17"/>
        <end position="126"/>
    </location>
</feature>
<dbReference type="Proteomes" id="UP000827549">
    <property type="component" value="Chromosome 2"/>
</dbReference>